<protein>
    <submittedName>
        <fullName evidence="1">Uncharacterized protein</fullName>
    </submittedName>
</protein>
<comment type="caution">
    <text evidence="1">The sequence shown here is derived from an EMBL/GenBank/DDBJ whole genome shotgun (WGS) entry which is preliminary data.</text>
</comment>
<reference evidence="1" key="1">
    <citation type="submission" date="2021-02" db="EMBL/GenBank/DDBJ databases">
        <authorList>
            <person name="Nowell W R."/>
        </authorList>
    </citation>
    <scope>NUCLEOTIDE SEQUENCE</scope>
</reference>
<dbReference type="EMBL" id="CAJNOO010005988">
    <property type="protein sequence ID" value="CAF1435926.1"/>
    <property type="molecule type" value="Genomic_DNA"/>
</dbReference>
<dbReference type="Proteomes" id="UP000663882">
    <property type="component" value="Unassembled WGS sequence"/>
</dbReference>
<evidence type="ECO:0000313" key="1">
    <source>
        <dbReference type="EMBL" id="CAF1435926.1"/>
    </source>
</evidence>
<proteinExistence type="predicted"/>
<organism evidence="1 2">
    <name type="scientific">Rotaria sordida</name>
    <dbReference type="NCBI Taxonomy" id="392033"/>
    <lineage>
        <taxon>Eukaryota</taxon>
        <taxon>Metazoa</taxon>
        <taxon>Spiralia</taxon>
        <taxon>Gnathifera</taxon>
        <taxon>Rotifera</taxon>
        <taxon>Eurotatoria</taxon>
        <taxon>Bdelloidea</taxon>
        <taxon>Philodinida</taxon>
        <taxon>Philodinidae</taxon>
        <taxon>Rotaria</taxon>
    </lineage>
</organism>
<dbReference type="OrthoDB" id="421276at2759"/>
<sequence length="230" mass="26352">MPAGRRHKINIRLGIGSTLCRLDRTEIMKLLGALNLPSPIQKHKRREVQEFILNYVEKAQEQSMITAVEEVVVEADIYVQRQPIQKYNAGRPPALDSAQIKQLDQTIQQNRSATAAELLSLTNFNTTERTIQRYRLFLGYRPRYYSSECFSRPNSMRKCFNLKVTNRRKKRTTANVTTTTAAANNSSIERDDEMLFMLNDKDSVDITQDLIGLELTDDDTNTDYEPGGDD</sequence>
<gene>
    <name evidence="1" type="ORF">RFH988_LOCUS36146</name>
</gene>
<name>A0A815NMT1_9BILA</name>
<dbReference type="AlphaFoldDB" id="A0A815NMT1"/>
<evidence type="ECO:0000313" key="2">
    <source>
        <dbReference type="Proteomes" id="UP000663882"/>
    </source>
</evidence>
<accession>A0A815NMT1</accession>